<dbReference type="Proteomes" id="UP000887565">
    <property type="component" value="Unplaced"/>
</dbReference>
<reference evidence="9" key="1">
    <citation type="submission" date="2022-11" db="UniProtKB">
        <authorList>
            <consortium name="WormBaseParasite"/>
        </authorList>
    </citation>
    <scope>IDENTIFICATION</scope>
</reference>
<name>A0A915KJX6_ROMCU</name>
<evidence type="ECO:0000256" key="5">
    <source>
        <dbReference type="PIRSR" id="PIRSR600997-1"/>
    </source>
</evidence>
<evidence type="ECO:0000313" key="9">
    <source>
        <dbReference type="WBParaSite" id="nRc.2.0.1.t38316-RA"/>
    </source>
</evidence>
<organism evidence="8 9">
    <name type="scientific">Romanomermis culicivorax</name>
    <name type="common">Nematode worm</name>
    <dbReference type="NCBI Taxonomy" id="13658"/>
    <lineage>
        <taxon>Eukaryota</taxon>
        <taxon>Metazoa</taxon>
        <taxon>Ecdysozoa</taxon>
        <taxon>Nematoda</taxon>
        <taxon>Enoplea</taxon>
        <taxon>Dorylaimia</taxon>
        <taxon>Mermithida</taxon>
        <taxon>Mermithoidea</taxon>
        <taxon>Mermithidae</taxon>
        <taxon>Romanomermis</taxon>
    </lineage>
</organism>
<dbReference type="PANTHER" id="PTHR43918">
    <property type="entry name" value="ACETYLCHOLINESTERASE"/>
    <property type="match status" value="1"/>
</dbReference>
<evidence type="ECO:0000313" key="8">
    <source>
        <dbReference type="Proteomes" id="UP000887565"/>
    </source>
</evidence>
<evidence type="ECO:0000256" key="3">
    <source>
        <dbReference type="ARBA" id="ARBA00022801"/>
    </source>
</evidence>
<dbReference type="GO" id="GO:0005615">
    <property type="term" value="C:extracellular space"/>
    <property type="evidence" value="ECO:0007669"/>
    <property type="project" value="TreeGrafter"/>
</dbReference>
<dbReference type="EC" id="3.1.1.-" evidence="6"/>
<dbReference type="OMA" id="EREMIEC"/>
<dbReference type="Pfam" id="PF00135">
    <property type="entry name" value="COesterase"/>
    <property type="match status" value="1"/>
</dbReference>
<feature type="domain" description="Carboxylesterase type B" evidence="7">
    <location>
        <begin position="1"/>
        <end position="309"/>
    </location>
</feature>
<dbReference type="InterPro" id="IPR050654">
    <property type="entry name" value="AChE-related_enzymes"/>
</dbReference>
<feature type="active site" description="Acyl-ester intermediate" evidence="5">
    <location>
        <position position="22"/>
    </location>
</feature>
<accession>A0A915KJX6</accession>
<keyword evidence="3 6" id="KW-0378">Hydrolase</keyword>
<dbReference type="GO" id="GO:0005886">
    <property type="term" value="C:plasma membrane"/>
    <property type="evidence" value="ECO:0007669"/>
    <property type="project" value="TreeGrafter"/>
</dbReference>
<dbReference type="PANTHER" id="PTHR43918:SF15">
    <property type="entry name" value="CARBOXYLIC ESTER HYDROLASE"/>
    <property type="match status" value="1"/>
</dbReference>
<dbReference type="Gene3D" id="3.40.50.1820">
    <property type="entry name" value="alpha/beta hydrolase"/>
    <property type="match status" value="1"/>
</dbReference>
<dbReference type="SUPFAM" id="SSF53474">
    <property type="entry name" value="alpha/beta-Hydrolases"/>
    <property type="match status" value="1"/>
</dbReference>
<protein>
    <recommendedName>
        <fullName evidence="6">Carboxylic ester hydrolase</fullName>
        <ecNumber evidence="6">3.1.1.-</ecNumber>
    </recommendedName>
</protein>
<dbReference type="PRINTS" id="PR00878">
    <property type="entry name" value="CHOLNESTRASE"/>
</dbReference>
<dbReference type="InterPro" id="IPR019826">
    <property type="entry name" value="Carboxylesterase_B_AS"/>
</dbReference>
<feature type="active site" description="Charge relay system" evidence="5">
    <location>
        <position position="269"/>
    </location>
</feature>
<keyword evidence="8" id="KW-1185">Reference proteome</keyword>
<keyword evidence="2" id="KW-0719">Serine esterase</keyword>
<proteinExistence type="inferred from homology"/>
<keyword evidence="4" id="KW-1015">Disulfide bond</keyword>
<dbReference type="AlphaFoldDB" id="A0A915KJX6"/>
<comment type="similarity">
    <text evidence="1 6">Belongs to the type-B carboxylesterase/lipase family.</text>
</comment>
<evidence type="ECO:0000259" key="7">
    <source>
        <dbReference type="Pfam" id="PF00135"/>
    </source>
</evidence>
<dbReference type="InterPro" id="IPR029058">
    <property type="entry name" value="AB_hydrolase_fold"/>
</dbReference>
<evidence type="ECO:0000256" key="6">
    <source>
        <dbReference type="RuleBase" id="RU361235"/>
    </source>
</evidence>
<feature type="active site" description="Charge relay system" evidence="5">
    <location>
        <position position="148"/>
    </location>
</feature>
<dbReference type="PROSITE" id="PS00122">
    <property type="entry name" value="CARBOXYLESTERASE_B_1"/>
    <property type="match status" value="1"/>
</dbReference>
<dbReference type="InterPro" id="IPR002018">
    <property type="entry name" value="CarbesteraseB"/>
</dbReference>
<dbReference type="InterPro" id="IPR000997">
    <property type="entry name" value="Cholinesterase"/>
</dbReference>
<dbReference type="GO" id="GO:0019695">
    <property type="term" value="P:choline metabolic process"/>
    <property type="evidence" value="ECO:0007669"/>
    <property type="project" value="TreeGrafter"/>
</dbReference>
<evidence type="ECO:0000256" key="1">
    <source>
        <dbReference type="ARBA" id="ARBA00005964"/>
    </source>
</evidence>
<evidence type="ECO:0000256" key="2">
    <source>
        <dbReference type="ARBA" id="ARBA00022487"/>
    </source>
</evidence>
<dbReference type="WBParaSite" id="nRc.2.0.1.t38316-RA">
    <property type="protein sequence ID" value="nRc.2.0.1.t38316-RA"/>
    <property type="gene ID" value="nRc.2.0.1.g38316"/>
</dbReference>
<dbReference type="GO" id="GO:0003990">
    <property type="term" value="F:acetylcholinesterase activity"/>
    <property type="evidence" value="ECO:0007669"/>
    <property type="project" value="TreeGrafter"/>
</dbReference>
<sequence length="309" mass="35440">WIKENVKNFGGDPSRITLFGESAGAAGVSSHLFARGSWDYFNNIILQSGSITAPWATKSAEDATNNGKRLASLCRCNRTSEREMIECLKKVPASELQNAAEKIDVGVMEFPFTAVAKDKHFFQGDVDELFKTGQFKKTALLMGSNSDEGTFWLPSYFREYFDNKNDGLIDRHQFDKSVDRAFGKLPKILRNSLSYHYQSTSNVTHFKNSVDNRPFYRDALKRMMGDYYFSCDVMDVAERLADRGSTVYVYYFTERSSTNPWPKWMGVMHAYEIEYVFGVPIRKPQDYTPTETIFSRHIIAYWTNFAKNG</sequence>
<evidence type="ECO:0000256" key="4">
    <source>
        <dbReference type="ARBA" id="ARBA00023157"/>
    </source>
</evidence>
<dbReference type="GO" id="GO:0006581">
    <property type="term" value="P:acetylcholine catabolic process"/>
    <property type="evidence" value="ECO:0007669"/>
    <property type="project" value="TreeGrafter"/>
</dbReference>